<evidence type="ECO:0000313" key="1">
    <source>
        <dbReference type="EMBL" id="KAJ1357447.1"/>
    </source>
</evidence>
<organism evidence="1 2">
    <name type="scientific">Parelaphostrongylus tenuis</name>
    <name type="common">Meningeal worm</name>
    <dbReference type="NCBI Taxonomy" id="148309"/>
    <lineage>
        <taxon>Eukaryota</taxon>
        <taxon>Metazoa</taxon>
        <taxon>Ecdysozoa</taxon>
        <taxon>Nematoda</taxon>
        <taxon>Chromadorea</taxon>
        <taxon>Rhabditida</taxon>
        <taxon>Rhabditina</taxon>
        <taxon>Rhabditomorpha</taxon>
        <taxon>Strongyloidea</taxon>
        <taxon>Metastrongylidae</taxon>
        <taxon>Parelaphostrongylus</taxon>
    </lineage>
</organism>
<accession>A0AAD5QP57</accession>
<dbReference type="EMBL" id="JAHQIW010003140">
    <property type="protein sequence ID" value="KAJ1357447.1"/>
    <property type="molecule type" value="Genomic_DNA"/>
</dbReference>
<comment type="caution">
    <text evidence="1">The sequence shown here is derived from an EMBL/GenBank/DDBJ whole genome shotgun (WGS) entry which is preliminary data.</text>
</comment>
<name>A0AAD5QP57_PARTN</name>
<protein>
    <submittedName>
        <fullName evidence="1">Uncharacterized protein</fullName>
    </submittedName>
</protein>
<dbReference type="Proteomes" id="UP001196413">
    <property type="component" value="Unassembled WGS sequence"/>
</dbReference>
<proteinExistence type="predicted"/>
<gene>
    <name evidence="1" type="ORF">KIN20_015600</name>
</gene>
<sequence length="61" mass="6807">MQTVFDVLESQGRSALLPNAIIATILAELNSTTKYEPVLCQIVIRNIMMGMNRFSVSNIHL</sequence>
<dbReference type="AlphaFoldDB" id="A0AAD5QP57"/>
<evidence type="ECO:0000313" key="2">
    <source>
        <dbReference type="Proteomes" id="UP001196413"/>
    </source>
</evidence>
<keyword evidence="2" id="KW-1185">Reference proteome</keyword>
<reference evidence="1" key="1">
    <citation type="submission" date="2021-06" db="EMBL/GenBank/DDBJ databases">
        <title>Parelaphostrongylus tenuis whole genome reference sequence.</title>
        <authorList>
            <person name="Garwood T.J."/>
            <person name="Larsen P.A."/>
            <person name="Fountain-Jones N.M."/>
            <person name="Garbe J.R."/>
            <person name="Macchietto M.G."/>
            <person name="Kania S.A."/>
            <person name="Gerhold R.W."/>
            <person name="Richards J.E."/>
            <person name="Wolf T.M."/>
        </authorList>
    </citation>
    <scope>NUCLEOTIDE SEQUENCE</scope>
    <source>
        <strain evidence="1">MNPRO001-30</strain>
        <tissue evidence="1">Meninges</tissue>
    </source>
</reference>